<keyword evidence="2" id="KW-0378">Hydrolase</keyword>
<dbReference type="GO" id="GO:0004197">
    <property type="term" value="F:cysteine-type endopeptidase activity"/>
    <property type="evidence" value="ECO:0007669"/>
    <property type="project" value="TreeGrafter"/>
</dbReference>
<comment type="caution">
    <text evidence="5">The sequence shown here is derived from an EMBL/GenBank/DDBJ whole genome shotgun (WGS) entry which is preliminary data.</text>
</comment>
<organism evidence="5 6">
    <name type="scientific">Callipepla squamata</name>
    <name type="common">Scaled quail</name>
    <dbReference type="NCBI Taxonomy" id="9009"/>
    <lineage>
        <taxon>Eukaryota</taxon>
        <taxon>Metazoa</taxon>
        <taxon>Chordata</taxon>
        <taxon>Craniata</taxon>
        <taxon>Vertebrata</taxon>
        <taxon>Euteleostomi</taxon>
        <taxon>Archelosauria</taxon>
        <taxon>Archosauria</taxon>
        <taxon>Dinosauria</taxon>
        <taxon>Saurischia</taxon>
        <taxon>Theropoda</taxon>
        <taxon>Coelurosauria</taxon>
        <taxon>Aves</taxon>
        <taxon>Neognathae</taxon>
        <taxon>Galloanserae</taxon>
        <taxon>Galliformes</taxon>
        <taxon>Odontophoridae</taxon>
        <taxon>Callipepla</taxon>
    </lineage>
</organism>
<evidence type="ECO:0008006" key="7">
    <source>
        <dbReference type="Google" id="ProtNLM"/>
    </source>
</evidence>
<dbReference type="InterPro" id="IPR036213">
    <property type="entry name" value="Calpain_III_sf"/>
</dbReference>
<protein>
    <recommendedName>
        <fullName evidence="7">Calpain catalytic domain-containing protein</fullName>
    </recommendedName>
</protein>
<dbReference type="STRING" id="9009.A0A226M9G9"/>
<proteinExistence type="predicted"/>
<dbReference type="PANTHER" id="PTHR46143">
    <property type="entry name" value="CALPAIN-7"/>
    <property type="match status" value="1"/>
</dbReference>
<dbReference type="PANTHER" id="PTHR46143:SF1">
    <property type="entry name" value="CALPAIN-7"/>
    <property type="match status" value="1"/>
</dbReference>
<evidence type="ECO:0000256" key="3">
    <source>
        <dbReference type="ARBA" id="ARBA00022807"/>
    </source>
</evidence>
<evidence type="ECO:0000256" key="2">
    <source>
        <dbReference type="ARBA" id="ARBA00022801"/>
    </source>
</evidence>
<reference evidence="5 6" key="1">
    <citation type="submission" date="2016-07" db="EMBL/GenBank/DDBJ databases">
        <title>Disparate Historic Effective Population Sizes Predicted by Modern Levels of Genome Diversity for the Scaled Quail (Callipepla squamata) and the Northern Bobwhite (Colinus virginianus): Inferences from First and Second Generation Draft Genome Assemblies for Sympatric New World Quail.</title>
        <authorList>
            <person name="Oldeschulte D.L."/>
            <person name="Halley Y.A."/>
            <person name="Bhattarai E.K."/>
            <person name="Brashear W.A."/>
            <person name="Hill J."/>
            <person name="Metz R.P."/>
            <person name="Johnson C.D."/>
            <person name="Rollins D."/>
            <person name="Peterson M.J."/>
            <person name="Bickhart D.M."/>
            <person name="Decker J.E."/>
            <person name="Seabury C.M."/>
        </authorList>
    </citation>
    <scope>NUCLEOTIDE SEQUENCE [LARGE SCALE GENOMIC DNA]</scope>
    <source>
        <strain evidence="5 6">Texas</strain>
        <tissue evidence="5">Leg muscle</tissue>
    </source>
</reference>
<evidence type="ECO:0000256" key="1">
    <source>
        <dbReference type="ARBA" id="ARBA00022670"/>
    </source>
</evidence>
<dbReference type="InterPro" id="IPR051297">
    <property type="entry name" value="PalB/RIM13"/>
</dbReference>
<evidence type="ECO:0000313" key="5">
    <source>
        <dbReference type="EMBL" id="OXB51945.1"/>
    </source>
</evidence>
<feature type="transmembrane region" description="Helical" evidence="4">
    <location>
        <begin position="42"/>
        <end position="64"/>
    </location>
</feature>
<evidence type="ECO:0000256" key="4">
    <source>
        <dbReference type="SAM" id="Phobius"/>
    </source>
</evidence>
<name>A0A226M9G9_CALSU</name>
<dbReference type="GO" id="GO:0006508">
    <property type="term" value="P:proteolysis"/>
    <property type="evidence" value="ECO:0007669"/>
    <property type="project" value="UniProtKB-KW"/>
</dbReference>
<dbReference type="InterPro" id="IPR038765">
    <property type="entry name" value="Papain-like_cys_pep_sf"/>
</dbReference>
<dbReference type="Proteomes" id="UP000198323">
    <property type="component" value="Unassembled WGS sequence"/>
</dbReference>
<keyword evidence="4" id="KW-0812">Transmembrane</keyword>
<sequence>FHKGDVLITTATGVMSEEEGEKWGLVPTHAYAVLDIREHKLFWLYVFLMLQDLSSFLGIFWIAWEDLCQYYDVIYLSWNPGLFKESTCIHSTWDAKQGPVKDAYSLANNPQYKLEVQCPQGGAVVWVLLSRHITDKDDFAHNREFITMVVYKTDGKKVYYPG</sequence>
<keyword evidence="6" id="KW-1185">Reference proteome</keyword>
<gene>
    <name evidence="5" type="ORF">ASZ78_016172</name>
</gene>
<keyword evidence="4" id="KW-0472">Membrane</keyword>
<keyword evidence="1" id="KW-0645">Protease</keyword>
<dbReference type="AlphaFoldDB" id="A0A226M9G9"/>
<feature type="non-terminal residue" evidence="5">
    <location>
        <position position="1"/>
    </location>
</feature>
<dbReference type="EMBL" id="MCFN01007001">
    <property type="protein sequence ID" value="OXB51945.1"/>
    <property type="molecule type" value="Genomic_DNA"/>
</dbReference>
<dbReference type="SUPFAM" id="SSF54001">
    <property type="entry name" value="Cysteine proteinases"/>
    <property type="match status" value="1"/>
</dbReference>
<evidence type="ECO:0000313" key="6">
    <source>
        <dbReference type="Proteomes" id="UP000198323"/>
    </source>
</evidence>
<keyword evidence="3" id="KW-0788">Thiol protease</keyword>
<dbReference type="SUPFAM" id="SSF49758">
    <property type="entry name" value="Calpain large subunit, middle domain (domain III)"/>
    <property type="match status" value="1"/>
</dbReference>
<dbReference type="OrthoDB" id="167576at2759"/>
<keyword evidence="4" id="KW-1133">Transmembrane helix</keyword>
<accession>A0A226M9G9</accession>